<dbReference type="Proteomes" id="UP000460272">
    <property type="component" value="Unassembled WGS sequence"/>
</dbReference>
<name>A0A6P2BR48_9ACTN</name>
<dbReference type="EMBL" id="RPFW01000008">
    <property type="protein sequence ID" value="TVZ00625.1"/>
    <property type="molecule type" value="Genomic_DNA"/>
</dbReference>
<evidence type="ECO:0000313" key="1">
    <source>
        <dbReference type="EMBL" id="TVZ00625.1"/>
    </source>
</evidence>
<dbReference type="RefSeq" id="WP_145860211.1">
    <property type="nucleotide sequence ID" value="NZ_RPFW01000008.1"/>
</dbReference>
<proteinExistence type="predicted"/>
<keyword evidence="2" id="KW-1185">Reference proteome</keyword>
<comment type="caution">
    <text evidence="1">The sequence shown here is derived from an EMBL/GenBank/DDBJ whole genome shotgun (WGS) entry which is preliminary data.</text>
</comment>
<dbReference type="AlphaFoldDB" id="A0A6P2BR48"/>
<organism evidence="1 2">
    <name type="scientific">Trebonia kvetii</name>
    <dbReference type="NCBI Taxonomy" id="2480626"/>
    <lineage>
        <taxon>Bacteria</taxon>
        <taxon>Bacillati</taxon>
        <taxon>Actinomycetota</taxon>
        <taxon>Actinomycetes</taxon>
        <taxon>Streptosporangiales</taxon>
        <taxon>Treboniaceae</taxon>
        <taxon>Trebonia</taxon>
    </lineage>
</organism>
<accession>A0A6P2BR48</accession>
<gene>
    <name evidence="1" type="ORF">EAS64_35180</name>
</gene>
<reference evidence="1 2" key="1">
    <citation type="submission" date="2018-11" db="EMBL/GenBank/DDBJ databases">
        <title>Trebonia kvetii gen.nov., sp.nov., a novel acidophilic actinobacterium, and proposal of the new actinobacterial family Treboniaceae fam. nov.</title>
        <authorList>
            <person name="Rapoport D."/>
            <person name="Sagova-Mareckova M."/>
            <person name="Sedlacek I."/>
            <person name="Provaznik J."/>
            <person name="Kralova S."/>
            <person name="Pavlinic D."/>
            <person name="Benes V."/>
            <person name="Kopecky J."/>
        </authorList>
    </citation>
    <scope>NUCLEOTIDE SEQUENCE [LARGE SCALE GENOMIC DNA]</scope>
    <source>
        <strain evidence="1 2">15Tr583</strain>
    </source>
</reference>
<protein>
    <submittedName>
        <fullName evidence="1">Uncharacterized protein</fullName>
    </submittedName>
</protein>
<evidence type="ECO:0000313" key="2">
    <source>
        <dbReference type="Proteomes" id="UP000460272"/>
    </source>
</evidence>
<sequence length="278" mass="28850">MTISSGRETTHFAGRGLAVRDAGALIFAADMYGVQLDQLAALTGDSRSARAAAARWRSLGYVESARLGPGAAWLWATKAGLAACGLSYSPARPALSRLAHIRAVAAARIALESTRGYRDAGAFWRCERRIRSRHRIGMRQHLPDAEVHWPDGAPAGSPVGWAGECWAVEAELSAKTVARTASIMREILTRTGDYGCPAAEVAVPGRAPRHARALYLCSPAALGTVLRARETLGPLAARVEVRDLPAGALLAGTGPALLHAAAGDAAGGAPPGPPGDSA</sequence>